<comment type="caution">
    <text evidence="1">The sequence shown here is derived from an EMBL/GenBank/DDBJ whole genome shotgun (WGS) entry which is preliminary data.</text>
</comment>
<reference evidence="1" key="2">
    <citation type="submission" date="2011-01" db="EMBL/GenBank/DDBJ databases">
        <title>The Non-contiguous Finished genome of Clostridium papyrosolvens.</title>
        <authorList>
            <person name="Lucas S."/>
            <person name="Copeland A."/>
            <person name="Lapidus A."/>
            <person name="Cheng J.-F."/>
            <person name="Goodwin L."/>
            <person name="Pitluck S."/>
            <person name="Misra M."/>
            <person name="Chertkov O."/>
            <person name="Detter J.C."/>
            <person name="Han C."/>
            <person name="Tapia R."/>
            <person name="Land M."/>
            <person name="Hauser L."/>
            <person name="Kyrpides N."/>
            <person name="Ivanova N."/>
            <person name="Pagani I."/>
            <person name="Mouttaki H."/>
            <person name="He Z."/>
            <person name="Zhou J."/>
            <person name="Hemme C.L."/>
            <person name="Woyke T."/>
        </authorList>
    </citation>
    <scope>NUCLEOTIDE SEQUENCE [LARGE SCALE GENOMIC DNA]</scope>
    <source>
        <strain evidence="1">DSM 2782</strain>
    </source>
</reference>
<evidence type="ECO:0000313" key="1">
    <source>
        <dbReference type="EMBL" id="EGD45693.1"/>
    </source>
</evidence>
<reference evidence="1" key="1">
    <citation type="submission" date="2009-07" db="EMBL/GenBank/DDBJ databases">
        <authorList>
            <consortium name="US DOE Joint Genome Institute (JGI-PGF)"/>
            <person name="Lucas S."/>
            <person name="Copeland A."/>
            <person name="Lapidus A."/>
            <person name="Glavina del Rio T."/>
            <person name="Tice H."/>
            <person name="Bruce D."/>
            <person name="Goodwin L."/>
            <person name="Pitluck S."/>
            <person name="Larimer F."/>
            <person name="Land M.L."/>
            <person name="Mouttaki H."/>
            <person name="He Z."/>
            <person name="Zhou J."/>
            <person name="Hemme C.L."/>
        </authorList>
    </citation>
    <scope>NUCLEOTIDE SEQUENCE [LARGE SCALE GENOMIC DNA]</scope>
    <source>
        <strain evidence="1">DSM 2782</strain>
    </source>
</reference>
<accession>F1TIQ5</accession>
<sequence length="177" mass="20850">MDGLAISVDYDFVSKQVKLTWKDILYGIEKKYLPPDAAIEHAITEVSCNDDFPQQVMDLVSLHKSESESVYPFLMKLANQVTDENDEIMIEKWLYLLLEWVYKHKNSYSDPLSIVEQLYADFDYPELIATFIRYMPSDEPDLGSLELNEARLYKKWKSYLDSQKERFSNKIEGDFNY</sequence>
<dbReference type="InterPro" id="IPR016630">
    <property type="entry name" value="UCP015278"/>
</dbReference>
<organism evidence="1 2">
    <name type="scientific">Ruminiclostridium papyrosolvens DSM 2782</name>
    <dbReference type="NCBI Taxonomy" id="588581"/>
    <lineage>
        <taxon>Bacteria</taxon>
        <taxon>Bacillati</taxon>
        <taxon>Bacillota</taxon>
        <taxon>Clostridia</taxon>
        <taxon>Eubacteriales</taxon>
        <taxon>Oscillospiraceae</taxon>
        <taxon>Ruminiclostridium</taxon>
    </lineage>
</organism>
<protein>
    <submittedName>
        <fullName evidence="1">Uncharacterized conserved protein UCP015278</fullName>
    </submittedName>
</protein>
<dbReference type="EMBL" id="ACXX02000022">
    <property type="protein sequence ID" value="EGD45693.1"/>
    <property type="molecule type" value="Genomic_DNA"/>
</dbReference>
<dbReference type="Pfam" id="PF10004">
    <property type="entry name" value="DUF2247"/>
    <property type="match status" value="1"/>
</dbReference>
<dbReference type="OrthoDB" id="2882291at2"/>
<dbReference type="PIRSF" id="PIRSF015278">
    <property type="entry name" value="UCP015278"/>
    <property type="match status" value="1"/>
</dbReference>
<dbReference type="eggNOG" id="COG4304">
    <property type="taxonomic scope" value="Bacteria"/>
</dbReference>
<proteinExistence type="predicted"/>
<keyword evidence="2" id="KW-1185">Reference proteome</keyword>
<dbReference type="AlphaFoldDB" id="F1TIQ5"/>
<name>F1TIQ5_9FIRM</name>
<gene>
    <name evidence="1" type="ORF">Cpap_0088</name>
</gene>
<evidence type="ECO:0000313" key="2">
    <source>
        <dbReference type="Proteomes" id="UP000003860"/>
    </source>
</evidence>
<dbReference type="Proteomes" id="UP000003860">
    <property type="component" value="Unassembled WGS sequence"/>
</dbReference>
<dbReference type="RefSeq" id="WP_004622603.1">
    <property type="nucleotide sequence ID" value="NZ_ACXX02000022.1"/>
</dbReference>